<evidence type="ECO:0000313" key="2">
    <source>
        <dbReference type="Proteomes" id="UP000006852"/>
    </source>
</evidence>
<accession>F2NYC5</accession>
<organism evidence="1 2">
    <name type="scientific">Treponema succinifaciens (strain ATCC 33096 / DSM 2489 / 6091)</name>
    <dbReference type="NCBI Taxonomy" id="869209"/>
    <lineage>
        <taxon>Bacteria</taxon>
        <taxon>Pseudomonadati</taxon>
        <taxon>Spirochaetota</taxon>
        <taxon>Spirochaetia</taxon>
        <taxon>Spirochaetales</taxon>
        <taxon>Treponemataceae</taxon>
        <taxon>Treponema</taxon>
    </lineage>
</organism>
<protein>
    <submittedName>
        <fullName evidence="1">Uncharacterized protein</fullName>
    </submittedName>
</protein>
<proteinExistence type="predicted"/>
<dbReference type="Proteomes" id="UP000006852">
    <property type="component" value="Plasmid pTRESU01"/>
</dbReference>
<dbReference type="OrthoDB" id="10011000at2"/>
<dbReference type="GeneID" id="302999675"/>
<dbReference type="EMBL" id="CP002632">
    <property type="protein sequence ID" value="AEB15424.1"/>
    <property type="molecule type" value="Genomic_DNA"/>
</dbReference>
<sequence length="122" mass="14517">MERNLPHASLYKLAVGQSVPTFKAISYLVPYFAPAEWLFFTDEEIPYPIRTLPKWNPDETSVFIQQHKKDWKQTAQKYGIEEENARNIFVNRRANFTLMQMRRMAGEVNPEVWFVKNFDDDK</sequence>
<reference evidence="2" key="1">
    <citation type="submission" date="2011-04" db="EMBL/GenBank/DDBJ databases">
        <title>The complete genome of plasmid of Treponema succinifaciens DSM 2489.</title>
        <authorList>
            <person name="Lucas S."/>
            <person name="Copeland A."/>
            <person name="Lapidus A."/>
            <person name="Bruce D."/>
            <person name="Goodwin L."/>
            <person name="Pitluck S."/>
            <person name="Peters L."/>
            <person name="Kyrpides N."/>
            <person name="Mavromatis K."/>
            <person name="Ivanova N."/>
            <person name="Ovchinnikova G."/>
            <person name="Teshima H."/>
            <person name="Detter J.C."/>
            <person name="Tapia R."/>
            <person name="Han C."/>
            <person name="Land M."/>
            <person name="Hauser L."/>
            <person name="Markowitz V."/>
            <person name="Cheng J.-F."/>
            <person name="Hugenholtz P."/>
            <person name="Woyke T."/>
            <person name="Wu D."/>
            <person name="Gronow S."/>
            <person name="Wellnitz S."/>
            <person name="Brambilla E."/>
            <person name="Klenk H.-P."/>
            <person name="Eisen J.A."/>
        </authorList>
    </citation>
    <scope>NUCLEOTIDE SEQUENCE [LARGE SCALE GENOMIC DNA]</scope>
    <source>
        <strain evidence="2">ATCC 33096 / DSM 2489 / 6091</strain>
        <plasmid evidence="2">Plasmid pTRESU01</plasmid>
    </source>
</reference>
<keyword evidence="2" id="KW-1185">Reference proteome</keyword>
<name>F2NYC5_TRES6</name>
<keyword evidence="1" id="KW-0614">Plasmid</keyword>
<dbReference type="KEGG" id="tsu:Tresu_2562"/>
<evidence type="ECO:0000313" key="1">
    <source>
        <dbReference type="EMBL" id="AEB15424.1"/>
    </source>
</evidence>
<gene>
    <name evidence="1" type="ordered locus">Tresu_2562</name>
</gene>
<dbReference type="HOGENOM" id="CLU_2025730_0_0_12"/>
<geneLocation type="plasmid" evidence="1 2">
    <name>pTRESU01</name>
</geneLocation>
<dbReference type="RefSeq" id="WP_013702674.1">
    <property type="nucleotide sequence ID" value="NC_015386.1"/>
</dbReference>
<dbReference type="AlphaFoldDB" id="F2NYC5"/>